<comment type="caution">
    <text evidence="1">The sequence shown here is derived from an EMBL/GenBank/DDBJ whole genome shotgun (WGS) entry which is preliminary data.</text>
</comment>
<evidence type="ECO:0000313" key="2">
    <source>
        <dbReference type="Proteomes" id="UP000616608"/>
    </source>
</evidence>
<organism evidence="1 2">
    <name type="scientific">Lysinibacillus alkalisoli</name>
    <dbReference type="NCBI Taxonomy" id="1911548"/>
    <lineage>
        <taxon>Bacteria</taxon>
        <taxon>Bacillati</taxon>
        <taxon>Bacillota</taxon>
        <taxon>Bacilli</taxon>
        <taxon>Bacillales</taxon>
        <taxon>Bacillaceae</taxon>
        <taxon>Lysinibacillus</taxon>
    </lineage>
</organism>
<dbReference type="Proteomes" id="UP000616608">
    <property type="component" value="Unassembled WGS sequence"/>
</dbReference>
<keyword evidence="2" id="KW-1185">Reference proteome</keyword>
<gene>
    <name evidence="1" type="ORF">GCM10007425_20650</name>
</gene>
<reference evidence="1" key="2">
    <citation type="submission" date="2020-09" db="EMBL/GenBank/DDBJ databases">
        <authorList>
            <person name="Sun Q."/>
            <person name="Zhou Y."/>
        </authorList>
    </citation>
    <scope>NUCLEOTIDE SEQUENCE</scope>
    <source>
        <strain evidence="1">CGMCC 1.15760</strain>
    </source>
</reference>
<dbReference type="AlphaFoldDB" id="A0A917LI46"/>
<reference evidence="1" key="1">
    <citation type="journal article" date="2014" name="Int. J. Syst. Evol. Microbiol.">
        <title>Complete genome sequence of Corynebacterium casei LMG S-19264T (=DSM 44701T), isolated from a smear-ripened cheese.</title>
        <authorList>
            <consortium name="US DOE Joint Genome Institute (JGI-PGF)"/>
            <person name="Walter F."/>
            <person name="Albersmeier A."/>
            <person name="Kalinowski J."/>
            <person name="Ruckert C."/>
        </authorList>
    </citation>
    <scope>NUCLEOTIDE SEQUENCE</scope>
    <source>
        <strain evidence="1">CGMCC 1.15760</strain>
    </source>
</reference>
<dbReference type="RefSeq" id="WP_188614973.1">
    <property type="nucleotide sequence ID" value="NZ_BMJT01000006.1"/>
</dbReference>
<name>A0A917LI46_9BACI</name>
<sequence length="105" mass="11476">MYNVVTTKAHLQQALKQENTTIIIEGALAIVLRPLGKAAPLPITDGKDTLTPSVATMYAQKAGLTLRTAMQMIRAIGVAPFITILQKFKVEVEANDGSRLIMRRK</sequence>
<accession>A0A917LI46</accession>
<protein>
    <submittedName>
        <fullName evidence="1">Uncharacterized protein</fullName>
    </submittedName>
</protein>
<dbReference type="EMBL" id="BMJT01000006">
    <property type="protein sequence ID" value="GGG25878.1"/>
    <property type="molecule type" value="Genomic_DNA"/>
</dbReference>
<proteinExistence type="predicted"/>
<evidence type="ECO:0000313" key="1">
    <source>
        <dbReference type="EMBL" id="GGG25878.1"/>
    </source>
</evidence>